<evidence type="ECO:0000313" key="3">
    <source>
        <dbReference type="Proteomes" id="UP000287651"/>
    </source>
</evidence>
<feature type="compositionally biased region" description="Low complexity" evidence="1">
    <location>
        <begin position="117"/>
        <end position="134"/>
    </location>
</feature>
<reference evidence="2 3" key="1">
    <citation type="journal article" date="2014" name="Agronomy (Basel)">
        <title>A Draft Genome Sequence for Ensete ventricosum, the Drought-Tolerant Tree Against Hunger.</title>
        <authorList>
            <person name="Harrison J."/>
            <person name="Moore K.A."/>
            <person name="Paszkiewicz K."/>
            <person name="Jones T."/>
            <person name="Grant M."/>
            <person name="Ambacheew D."/>
            <person name="Muzemil S."/>
            <person name="Studholme D.J."/>
        </authorList>
    </citation>
    <scope>NUCLEOTIDE SEQUENCE [LARGE SCALE GENOMIC DNA]</scope>
</reference>
<feature type="region of interest" description="Disordered" evidence="1">
    <location>
        <begin position="116"/>
        <end position="168"/>
    </location>
</feature>
<evidence type="ECO:0000256" key="1">
    <source>
        <dbReference type="SAM" id="MobiDB-lite"/>
    </source>
</evidence>
<accession>A0A426Z3J4</accession>
<dbReference type="AlphaFoldDB" id="A0A426Z3J4"/>
<dbReference type="Proteomes" id="UP000287651">
    <property type="component" value="Unassembled WGS sequence"/>
</dbReference>
<comment type="caution">
    <text evidence="2">The sequence shown here is derived from an EMBL/GenBank/DDBJ whole genome shotgun (WGS) entry which is preliminary data.</text>
</comment>
<gene>
    <name evidence="2" type="ORF">B296_00044479</name>
</gene>
<protein>
    <submittedName>
        <fullName evidence="2">Uncharacterized protein</fullName>
    </submittedName>
</protein>
<feature type="compositionally biased region" description="Low complexity" evidence="1">
    <location>
        <begin position="152"/>
        <end position="168"/>
    </location>
</feature>
<sequence length="168" mass="18592">MGITHGQLGIEPRAKVFVRKIGFKLRVMTFNRVESFYAFLLRFRSESSKERGWLAMSRPSTRAVDHGQATCRGGRPRLAPLQGWPVAAKATGAATSKRQHSYPRPGRKERLLAALPQGATARGTPARGGRQQGRWCRLQGWPPLGRVGTGEQGQPSPAQGQQLQQRRI</sequence>
<evidence type="ECO:0000313" key="2">
    <source>
        <dbReference type="EMBL" id="RRT58565.1"/>
    </source>
</evidence>
<dbReference type="EMBL" id="AMZH03008618">
    <property type="protein sequence ID" value="RRT58565.1"/>
    <property type="molecule type" value="Genomic_DNA"/>
</dbReference>
<organism evidence="2 3">
    <name type="scientific">Ensete ventricosum</name>
    <name type="common">Abyssinian banana</name>
    <name type="synonym">Musa ensete</name>
    <dbReference type="NCBI Taxonomy" id="4639"/>
    <lineage>
        <taxon>Eukaryota</taxon>
        <taxon>Viridiplantae</taxon>
        <taxon>Streptophyta</taxon>
        <taxon>Embryophyta</taxon>
        <taxon>Tracheophyta</taxon>
        <taxon>Spermatophyta</taxon>
        <taxon>Magnoliopsida</taxon>
        <taxon>Liliopsida</taxon>
        <taxon>Zingiberales</taxon>
        <taxon>Musaceae</taxon>
        <taxon>Ensete</taxon>
    </lineage>
</organism>
<name>A0A426Z3J4_ENSVE</name>
<proteinExistence type="predicted"/>